<reference evidence="10" key="1">
    <citation type="submission" date="2015-04" db="EMBL/GenBank/DDBJ databases">
        <authorList>
            <consortium name="Pathogen Informatics"/>
        </authorList>
    </citation>
    <scope>NUCLEOTIDE SEQUENCE [LARGE SCALE GENOMIC DNA]</scope>
    <source>
        <strain evidence="10">8A</strain>
    </source>
</reference>
<organism evidence="10 11">
    <name type="scientific">Plasmodium gallinaceum</name>
    <dbReference type="NCBI Taxonomy" id="5849"/>
    <lineage>
        <taxon>Eukaryota</taxon>
        <taxon>Sar</taxon>
        <taxon>Alveolata</taxon>
        <taxon>Apicomplexa</taxon>
        <taxon>Aconoidasida</taxon>
        <taxon>Haemosporida</taxon>
        <taxon>Plasmodiidae</taxon>
        <taxon>Plasmodium</taxon>
        <taxon>Plasmodium (Haemamoeba)</taxon>
    </lineage>
</organism>
<dbReference type="PANTHER" id="PTHR12804:SF0">
    <property type="entry name" value="SIGNAL PEPTIDASE COMPLEX SUBUNIT 3"/>
    <property type="match status" value="1"/>
</dbReference>
<comment type="subcellular location">
    <subcellularLocation>
        <location evidence="1">Endoplasmic reticulum membrane</location>
        <topology evidence="1">Single-pass type II membrane protein</topology>
    </subcellularLocation>
</comment>
<comment type="similarity">
    <text evidence="2">Belongs to the SPCS3 family.</text>
</comment>
<dbReference type="PANTHER" id="PTHR12804">
    <property type="entry name" value="MICROSOMAL SIGNAL PEPTIDASE 23 KD SUBUNIT SPC22/23"/>
    <property type="match status" value="1"/>
</dbReference>
<dbReference type="GO" id="GO:0006465">
    <property type="term" value="P:signal peptide processing"/>
    <property type="evidence" value="ECO:0007669"/>
    <property type="project" value="InterPro"/>
</dbReference>
<dbReference type="PIRSF" id="PIRSF016089">
    <property type="entry name" value="SPC22"/>
    <property type="match status" value="1"/>
</dbReference>
<gene>
    <name evidence="10" type="ORF">PGAL8A_00416900</name>
</gene>
<dbReference type="VEuPathDB" id="PlasmoDB:PGAL8A_00416900"/>
<evidence type="ECO:0000256" key="3">
    <source>
        <dbReference type="ARBA" id="ARBA00022692"/>
    </source>
</evidence>
<evidence type="ECO:0000256" key="1">
    <source>
        <dbReference type="ARBA" id="ARBA00004648"/>
    </source>
</evidence>
<evidence type="ECO:0000313" key="10">
    <source>
        <dbReference type="EMBL" id="CRG96588.1"/>
    </source>
</evidence>
<dbReference type="EMBL" id="CVMV01000070">
    <property type="protein sequence ID" value="CRG96588.1"/>
    <property type="molecule type" value="Genomic_DNA"/>
</dbReference>
<feature type="transmembrane region" description="Helical" evidence="9">
    <location>
        <begin position="12"/>
        <end position="34"/>
    </location>
</feature>
<comment type="caution">
    <text evidence="10">The sequence shown here is derived from an EMBL/GenBank/DDBJ whole genome shotgun (WGS) entry which is preliminary data.</text>
</comment>
<dbReference type="RefSeq" id="XP_028529392.1">
    <property type="nucleotide sequence ID" value="XM_028672884.1"/>
</dbReference>
<dbReference type="AlphaFoldDB" id="A0A1J1GZZ3"/>
<sequence length="186" mass="22522">MDSFLNRLNVIFYSMALCFFILCLFNYGTSFYLFDEKEIKTHIKVNNVKRFIYNRYIKGDEVVLSLDLSYDMRKAFNWNLKQLFVYVLVTYETPKKVRNEVIIQDYIITKKKKNTKKNYKNFITKYSLKDYSNGLRNNLIHLQVCYKYMPIVGFTRSFEGHKISYKLPSEYFDNLPSNYPFYYPDK</sequence>
<protein>
    <recommendedName>
        <fullName evidence="8">Signal peptidase complex subunit 3</fullName>
    </recommendedName>
</protein>
<proteinExistence type="inferred from homology"/>
<dbReference type="GO" id="GO:0045047">
    <property type="term" value="P:protein targeting to ER"/>
    <property type="evidence" value="ECO:0007669"/>
    <property type="project" value="TreeGrafter"/>
</dbReference>
<keyword evidence="3 9" id="KW-0812">Transmembrane</keyword>
<dbReference type="OrthoDB" id="10261524at2759"/>
<dbReference type="OMA" id="FWDDGHG"/>
<accession>A0A1J1GZZ3</accession>
<evidence type="ECO:0000256" key="4">
    <source>
        <dbReference type="ARBA" id="ARBA00022824"/>
    </source>
</evidence>
<keyword evidence="7 9" id="KW-0472">Membrane</keyword>
<keyword evidence="11" id="KW-1185">Reference proteome</keyword>
<dbReference type="GO" id="GO:0005787">
    <property type="term" value="C:signal peptidase complex"/>
    <property type="evidence" value="ECO:0007669"/>
    <property type="project" value="InterPro"/>
</dbReference>
<evidence type="ECO:0000256" key="9">
    <source>
        <dbReference type="SAM" id="Phobius"/>
    </source>
</evidence>
<dbReference type="InterPro" id="IPR007653">
    <property type="entry name" value="SPC3"/>
</dbReference>
<keyword evidence="6 9" id="KW-1133">Transmembrane helix</keyword>
<evidence type="ECO:0000256" key="7">
    <source>
        <dbReference type="ARBA" id="ARBA00023136"/>
    </source>
</evidence>
<evidence type="ECO:0000256" key="2">
    <source>
        <dbReference type="ARBA" id="ARBA00009289"/>
    </source>
</evidence>
<evidence type="ECO:0000256" key="6">
    <source>
        <dbReference type="ARBA" id="ARBA00022989"/>
    </source>
</evidence>
<evidence type="ECO:0000313" key="11">
    <source>
        <dbReference type="Proteomes" id="UP000220797"/>
    </source>
</evidence>
<evidence type="ECO:0000256" key="5">
    <source>
        <dbReference type="ARBA" id="ARBA00022968"/>
    </source>
</evidence>
<dbReference type="GeneID" id="39732700"/>
<keyword evidence="5" id="KW-0735">Signal-anchor</keyword>
<keyword evidence="4" id="KW-0256">Endoplasmic reticulum</keyword>
<dbReference type="Proteomes" id="UP000220797">
    <property type="component" value="Unassembled WGS sequence"/>
</dbReference>
<dbReference type="Pfam" id="PF04573">
    <property type="entry name" value="SPC22"/>
    <property type="match status" value="1"/>
</dbReference>
<evidence type="ECO:0000256" key="8">
    <source>
        <dbReference type="ARBA" id="ARBA00029556"/>
    </source>
</evidence>
<name>A0A1J1GZZ3_PLAGA</name>